<organism evidence="6">
    <name type="scientific">freshwater metagenome</name>
    <dbReference type="NCBI Taxonomy" id="449393"/>
    <lineage>
        <taxon>unclassified sequences</taxon>
        <taxon>metagenomes</taxon>
        <taxon>ecological metagenomes</taxon>
    </lineage>
</organism>
<sequence>MTVDDAALPTAAMPGTVPLLEARGITVRFGPVVANDRVNLRVYGGEVHALLGENGAGKSTLTKVLYGVNHAEAGQVLVDGTEVHIDSPQRARELEIGMVFQDLRLVPALTVAENIALATGTEGYRRRAAERRVAEAAEQFGIAVDPRALVRELALAQRQQVEILRVLMAGARVVILDEPTSALAPQEVDALFETVAQLRARGLAVVLITHKLREARSASDRLTVLRGGTLILDGVPPSEVDDERLVEAMVGRSVQPLAGAPNAVRPGEQALRMRDVSILDDRGGVMLRDIELDVDQGEWVGVAGVAGSGQRELYEAILGLRPFVHGGEIFVGGRKVRSNHPRSAIEAGAVGMPEDPIADEVVPGLSVLQTLALTRGLPRRGLGIDWRSTETWANDLPERETLRVAPLDRQVATLSGGNIQRVFYTRALAAEAALMVLAYPSRGLDIATVRSGLDLVRTRCEAGCGVLMISEDLDELLAVCDRIVVLHHGHLVASVRPADTDRQRLGQLMLGAVA</sequence>
<dbReference type="InterPro" id="IPR050107">
    <property type="entry name" value="ABC_carbohydrate_import_ATPase"/>
</dbReference>
<accession>A0A6J6GIQ3</accession>
<proteinExistence type="predicted"/>
<dbReference type="InterPro" id="IPR003593">
    <property type="entry name" value="AAA+_ATPase"/>
</dbReference>
<keyword evidence="3" id="KW-0547">Nucleotide-binding</keyword>
<dbReference type="AlphaFoldDB" id="A0A6J6GIQ3"/>
<dbReference type="InterPro" id="IPR027417">
    <property type="entry name" value="P-loop_NTPase"/>
</dbReference>
<dbReference type="SUPFAM" id="SSF52540">
    <property type="entry name" value="P-loop containing nucleoside triphosphate hydrolases"/>
    <property type="match status" value="2"/>
</dbReference>
<keyword evidence="2" id="KW-0677">Repeat</keyword>
<dbReference type="PROSITE" id="PS50893">
    <property type="entry name" value="ABC_TRANSPORTER_2"/>
    <property type="match status" value="2"/>
</dbReference>
<keyword evidence="4" id="KW-0067">ATP-binding</keyword>
<dbReference type="PANTHER" id="PTHR43790:SF9">
    <property type="entry name" value="GALACTOFURANOSE TRANSPORTER ATP-BINDING PROTEIN YTFR"/>
    <property type="match status" value="1"/>
</dbReference>
<dbReference type="Gene3D" id="3.40.50.300">
    <property type="entry name" value="P-loop containing nucleotide triphosphate hydrolases"/>
    <property type="match status" value="2"/>
</dbReference>
<dbReference type="GO" id="GO:0016887">
    <property type="term" value="F:ATP hydrolysis activity"/>
    <property type="evidence" value="ECO:0007669"/>
    <property type="project" value="InterPro"/>
</dbReference>
<dbReference type="SMART" id="SM00382">
    <property type="entry name" value="AAA"/>
    <property type="match status" value="1"/>
</dbReference>
<dbReference type="InterPro" id="IPR003439">
    <property type="entry name" value="ABC_transporter-like_ATP-bd"/>
</dbReference>
<evidence type="ECO:0000256" key="1">
    <source>
        <dbReference type="ARBA" id="ARBA00022448"/>
    </source>
</evidence>
<dbReference type="CDD" id="cd03216">
    <property type="entry name" value="ABC_Carb_Monos_I"/>
    <property type="match status" value="1"/>
</dbReference>
<gene>
    <name evidence="6" type="ORF">UFOPK1493_04332</name>
</gene>
<evidence type="ECO:0000259" key="5">
    <source>
        <dbReference type="PROSITE" id="PS50893"/>
    </source>
</evidence>
<evidence type="ECO:0000256" key="4">
    <source>
        <dbReference type="ARBA" id="ARBA00022840"/>
    </source>
</evidence>
<dbReference type="GO" id="GO:0005524">
    <property type="term" value="F:ATP binding"/>
    <property type="evidence" value="ECO:0007669"/>
    <property type="project" value="UniProtKB-KW"/>
</dbReference>
<evidence type="ECO:0000256" key="3">
    <source>
        <dbReference type="ARBA" id="ARBA00022741"/>
    </source>
</evidence>
<dbReference type="EMBL" id="CAEZSR010000326">
    <property type="protein sequence ID" value="CAB4601191.1"/>
    <property type="molecule type" value="Genomic_DNA"/>
</dbReference>
<dbReference type="Pfam" id="PF00005">
    <property type="entry name" value="ABC_tran"/>
    <property type="match status" value="2"/>
</dbReference>
<feature type="domain" description="ABC transporter" evidence="5">
    <location>
        <begin position="20"/>
        <end position="252"/>
    </location>
</feature>
<protein>
    <submittedName>
        <fullName evidence="6">Unannotated protein</fullName>
    </submittedName>
</protein>
<reference evidence="6" key="1">
    <citation type="submission" date="2020-05" db="EMBL/GenBank/DDBJ databases">
        <authorList>
            <person name="Chiriac C."/>
            <person name="Salcher M."/>
            <person name="Ghai R."/>
            <person name="Kavagutti S V."/>
        </authorList>
    </citation>
    <scope>NUCLEOTIDE SEQUENCE</scope>
</reference>
<feature type="domain" description="ABC transporter" evidence="5">
    <location>
        <begin position="271"/>
        <end position="513"/>
    </location>
</feature>
<name>A0A6J6GIQ3_9ZZZZ</name>
<keyword evidence="1" id="KW-0813">Transport</keyword>
<dbReference type="PANTHER" id="PTHR43790">
    <property type="entry name" value="CARBOHYDRATE TRANSPORT ATP-BINDING PROTEIN MG119-RELATED"/>
    <property type="match status" value="1"/>
</dbReference>
<evidence type="ECO:0000256" key="2">
    <source>
        <dbReference type="ARBA" id="ARBA00022737"/>
    </source>
</evidence>
<evidence type="ECO:0000313" key="6">
    <source>
        <dbReference type="EMBL" id="CAB4601191.1"/>
    </source>
</evidence>